<comment type="caution">
    <text evidence="2">The sequence shown here is derived from an EMBL/GenBank/DDBJ whole genome shotgun (WGS) entry which is preliminary data.</text>
</comment>
<dbReference type="PROSITE" id="PS51257">
    <property type="entry name" value="PROKAR_LIPOPROTEIN"/>
    <property type="match status" value="1"/>
</dbReference>
<gene>
    <name evidence="2" type="ORF">TrCOL_g12124</name>
</gene>
<sequence length="182" mass="19607">MKNCAIILFAMPTLTACSSCPDLSSLRSDFIRTSFDSAKLAGLFTEQVYFDIAQVGASCQTLNVTSGEDGLSMDFSVKYGPIPFTITELYTPGKEVGLYSKNADMPGGKLLTLPTVLVDVEEDYSAMTLYSCLEIGGQAVRELVIATKDENVDDTYVQELVDNALAAGVDIEPDSIKKVSCK</sequence>
<dbReference type="SUPFAM" id="SSF50814">
    <property type="entry name" value="Lipocalins"/>
    <property type="match status" value="1"/>
</dbReference>
<protein>
    <recommendedName>
        <fullName evidence="4">Lipocalin-like domain-containing protein</fullName>
    </recommendedName>
</protein>
<evidence type="ECO:0000313" key="3">
    <source>
        <dbReference type="Proteomes" id="UP001165065"/>
    </source>
</evidence>
<dbReference type="InterPro" id="IPR012674">
    <property type="entry name" value="Calycin"/>
</dbReference>
<dbReference type="EMBL" id="BRYA01000667">
    <property type="protein sequence ID" value="GMI28708.1"/>
    <property type="molecule type" value="Genomic_DNA"/>
</dbReference>
<dbReference type="AlphaFoldDB" id="A0A9W7FZ36"/>
<feature type="chain" id="PRO_5040899903" description="Lipocalin-like domain-containing protein" evidence="1">
    <location>
        <begin position="20"/>
        <end position="182"/>
    </location>
</feature>
<keyword evidence="3" id="KW-1185">Reference proteome</keyword>
<dbReference type="OrthoDB" id="196055at2759"/>
<name>A0A9W7FZ36_9STRA</name>
<dbReference type="Proteomes" id="UP001165065">
    <property type="component" value="Unassembled WGS sequence"/>
</dbReference>
<organism evidence="2 3">
    <name type="scientific">Triparma columacea</name>
    <dbReference type="NCBI Taxonomy" id="722753"/>
    <lineage>
        <taxon>Eukaryota</taxon>
        <taxon>Sar</taxon>
        <taxon>Stramenopiles</taxon>
        <taxon>Ochrophyta</taxon>
        <taxon>Bolidophyceae</taxon>
        <taxon>Parmales</taxon>
        <taxon>Triparmaceae</taxon>
        <taxon>Triparma</taxon>
    </lineage>
</organism>
<evidence type="ECO:0000313" key="2">
    <source>
        <dbReference type="EMBL" id="GMI28708.1"/>
    </source>
</evidence>
<keyword evidence="1" id="KW-0732">Signal</keyword>
<reference evidence="3" key="1">
    <citation type="journal article" date="2023" name="Commun. Biol.">
        <title>Genome analysis of Parmales, the sister group of diatoms, reveals the evolutionary specialization of diatoms from phago-mixotrophs to photoautotrophs.</title>
        <authorList>
            <person name="Ban H."/>
            <person name="Sato S."/>
            <person name="Yoshikawa S."/>
            <person name="Yamada K."/>
            <person name="Nakamura Y."/>
            <person name="Ichinomiya M."/>
            <person name="Sato N."/>
            <person name="Blanc-Mathieu R."/>
            <person name="Endo H."/>
            <person name="Kuwata A."/>
            <person name="Ogata H."/>
        </authorList>
    </citation>
    <scope>NUCLEOTIDE SEQUENCE [LARGE SCALE GENOMIC DNA]</scope>
</reference>
<evidence type="ECO:0008006" key="4">
    <source>
        <dbReference type="Google" id="ProtNLM"/>
    </source>
</evidence>
<evidence type="ECO:0000256" key="1">
    <source>
        <dbReference type="SAM" id="SignalP"/>
    </source>
</evidence>
<accession>A0A9W7FZ36</accession>
<proteinExistence type="predicted"/>
<feature type="signal peptide" evidence="1">
    <location>
        <begin position="1"/>
        <end position="19"/>
    </location>
</feature>